<feature type="domain" description="ShKT" evidence="4">
    <location>
        <begin position="198"/>
        <end position="239"/>
    </location>
</feature>
<sequence>MIVHFFAFILICLAIANQAVGQQQYYCYEVIRDRNRPLGTNDCAPPLVYQPTVQLCCAQQPVQGATLQQTYAQIPQPGSPEAIPERCERALHFPSGVTRCRPGLVLRTVGRNQLCCAPDVQLPDSLTGNHAPVPVVGQPGLITGLRTICAPNQQRITSSNGVVCMDPQTVWDPQRMCCAYTLAAQQPLTGGAGAVSSACVDLTVPGRPSDCPARRELCDNALYRDLMTQQCPQTCNRCGARAALGAQFANANLAANGACVDNVGANQQRITSSNGVVCMDPQSVWDPQRMCCAYTLAAQQPLTGAGAGAVSSACVDLTVPGRPSDCPARRELCDNALYRDLMTQQCPQTCNRCGARAALGAQFANANLAANGACVDNVGPNGKSDCAERVAYCRIPMYRTLMMQECPFTCNLCNTLGTNRAPRVGSVRIFPAGGLNPGGIINIPPPGLQIPTSAPPLPPINNVSPVA</sequence>
<dbReference type="WBParaSite" id="GPLIN_000067000">
    <property type="protein sequence ID" value="GPLIN_000067000"/>
    <property type="gene ID" value="GPLIN_000067000"/>
</dbReference>
<feature type="domain" description="ShKT" evidence="4">
    <location>
        <begin position="373"/>
        <end position="414"/>
    </location>
</feature>
<dbReference type="AlphaFoldDB" id="A0A183BJ91"/>
<feature type="signal peptide" evidence="3">
    <location>
        <begin position="1"/>
        <end position="21"/>
    </location>
</feature>
<evidence type="ECO:0000313" key="5">
    <source>
        <dbReference type="Proteomes" id="UP000050741"/>
    </source>
</evidence>
<keyword evidence="2" id="KW-1015">Disulfide bond</keyword>
<dbReference type="PANTHER" id="PTHR46219:SF5">
    <property type="entry name" value="SHKT DOMAIN-CONTAINING PROTEIN"/>
    <property type="match status" value="1"/>
</dbReference>
<dbReference type="Pfam" id="PF01549">
    <property type="entry name" value="ShK"/>
    <property type="match status" value="3"/>
</dbReference>
<accession>A0A183BJ91</accession>
<dbReference type="InterPro" id="IPR003582">
    <property type="entry name" value="ShKT_dom"/>
</dbReference>
<dbReference type="Gene3D" id="1.10.10.1940">
    <property type="match status" value="2"/>
</dbReference>
<dbReference type="SMART" id="SM00254">
    <property type="entry name" value="ShKT"/>
    <property type="match status" value="3"/>
</dbReference>
<dbReference type="Proteomes" id="UP000050741">
    <property type="component" value="Unassembled WGS sequence"/>
</dbReference>
<evidence type="ECO:0000256" key="3">
    <source>
        <dbReference type="SAM" id="SignalP"/>
    </source>
</evidence>
<keyword evidence="5" id="KW-1185">Reference proteome</keyword>
<evidence type="ECO:0000256" key="2">
    <source>
        <dbReference type="ARBA" id="ARBA00023157"/>
    </source>
</evidence>
<reference evidence="6" key="2">
    <citation type="submission" date="2016-06" db="UniProtKB">
        <authorList>
            <consortium name="WormBaseParasite"/>
        </authorList>
    </citation>
    <scope>IDENTIFICATION</scope>
</reference>
<proteinExistence type="predicted"/>
<name>A0A183BJ91_GLOPA</name>
<dbReference type="Gene3D" id="1.10.10.1870">
    <property type="entry name" value="ShTK domain-like"/>
    <property type="match status" value="1"/>
</dbReference>
<protein>
    <submittedName>
        <fullName evidence="6">ShKT domain-containing protein</fullName>
    </submittedName>
</protein>
<organism evidence="5 6">
    <name type="scientific">Globodera pallida</name>
    <name type="common">Potato cyst nematode worm</name>
    <name type="synonym">Heterodera pallida</name>
    <dbReference type="NCBI Taxonomy" id="36090"/>
    <lineage>
        <taxon>Eukaryota</taxon>
        <taxon>Metazoa</taxon>
        <taxon>Ecdysozoa</taxon>
        <taxon>Nematoda</taxon>
        <taxon>Chromadorea</taxon>
        <taxon>Rhabditida</taxon>
        <taxon>Tylenchina</taxon>
        <taxon>Tylenchomorpha</taxon>
        <taxon>Tylenchoidea</taxon>
        <taxon>Heteroderidae</taxon>
        <taxon>Heteroderinae</taxon>
        <taxon>Globodera</taxon>
    </lineage>
</organism>
<keyword evidence="1 3" id="KW-0732">Signal</keyword>
<evidence type="ECO:0000259" key="4">
    <source>
        <dbReference type="SMART" id="SM00254"/>
    </source>
</evidence>
<reference evidence="5" key="1">
    <citation type="submission" date="2014-05" db="EMBL/GenBank/DDBJ databases">
        <title>The genome and life-stage specific transcriptomes of Globodera pallida elucidate key aspects of plant parasitism by a cyst nematode.</title>
        <authorList>
            <person name="Cotton J.A."/>
            <person name="Lilley C.J."/>
            <person name="Jones L.M."/>
            <person name="Kikuchi T."/>
            <person name="Reid A.J."/>
            <person name="Thorpe P."/>
            <person name="Tsai I.J."/>
            <person name="Beasley H."/>
            <person name="Blok V."/>
            <person name="Cock P.J.A."/>
            <person name="Van den Akker S.E."/>
            <person name="Holroyd N."/>
            <person name="Hunt M."/>
            <person name="Mantelin S."/>
            <person name="Naghra H."/>
            <person name="Pain A."/>
            <person name="Palomares-Rius J.E."/>
            <person name="Zarowiecki M."/>
            <person name="Berriman M."/>
            <person name="Jones J.T."/>
            <person name="Urwin P.E."/>
        </authorList>
    </citation>
    <scope>NUCLEOTIDE SEQUENCE [LARGE SCALE GENOMIC DNA]</scope>
    <source>
        <strain evidence="5">Lindley</strain>
    </source>
</reference>
<evidence type="ECO:0000256" key="1">
    <source>
        <dbReference type="ARBA" id="ARBA00022729"/>
    </source>
</evidence>
<dbReference type="FunFam" id="1.10.10.1940:FF:000002">
    <property type="entry name" value="PHAryngeal gland Toxin-related"/>
    <property type="match status" value="2"/>
</dbReference>
<evidence type="ECO:0000313" key="6">
    <source>
        <dbReference type="WBParaSite" id="GPLIN_000067000"/>
    </source>
</evidence>
<feature type="domain" description="ShKT" evidence="4">
    <location>
        <begin position="313"/>
        <end position="354"/>
    </location>
</feature>
<dbReference type="PANTHER" id="PTHR46219">
    <property type="entry name" value="PROTEIN CBG11138"/>
    <property type="match status" value="1"/>
</dbReference>
<feature type="chain" id="PRO_5008146226" evidence="3">
    <location>
        <begin position="22"/>
        <end position="467"/>
    </location>
</feature>